<dbReference type="RefSeq" id="XP_043137932.1">
    <property type="nucleotide sequence ID" value="XM_043280344.1"/>
</dbReference>
<gene>
    <name evidence="5" type="ORF">ACHE_50608S</name>
</gene>
<evidence type="ECO:0000256" key="2">
    <source>
        <dbReference type="SAM" id="Phobius"/>
    </source>
</evidence>
<dbReference type="InterPro" id="IPR002889">
    <property type="entry name" value="WSC_carb-bd"/>
</dbReference>
<feature type="signal peptide" evidence="3">
    <location>
        <begin position="1"/>
        <end position="19"/>
    </location>
</feature>
<organism evidence="5 6">
    <name type="scientific">Aspergillus chevalieri</name>
    <name type="common">Eurotium chevalieri</name>
    <dbReference type="NCBI Taxonomy" id="182096"/>
    <lineage>
        <taxon>Eukaryota</taxon>
        <taxon>Fungi</taxon>
        <taxon>Dikarya</taxon>
        <taxon>Ascomycota</taxon>
        <taxon>Pezizomycotina</taxon>
        <taxon>Eurotiomycetes</taxon>
        <taxon>Eurotiomycetidae</taxon>
        <taxon>Eurotiales</taxon>
        <taxon>Aspergillaceae</taxon>
        <taxon>Aspergillus</taxon>
        <taxon>Aspergillus subgen. Aspergillus</taxon>
    </lineage>
</organism>
<dbReference type="EMBL" id="AP024420">
    <property type="protein sequence ID" value="BCR89410.1"/>
    <property type="molecule type" value="Genomic_DNA"/>
</dbReference>
<feature type="compositionally biased region" description="Low complexity" evidence="1">
    <location>
        <begin position="119"/>
        <end position="149"/>
    </location>
</feature>
<dbReference type="KEGG" id="ache:ACHE_50608S"/>
<dbReference type="Proteomes" id="UP000637239">
    <property type="component" value="Chromosome 5"/>
</dbReference>
<dbReference type="SMART" id="SM00321">
    <property type="entry name" value="WSC"/>
    <property type="match status" value="1"/>
</dbReference>
<proteinExistence type="predicted"/>
<feature type="domain" description="WSC" evidence="4">
    <location>
        <begin position="21"/>
        <end position="110"/>
    </location>
</feature>
<reference evidence="5" key="1">
    <citation type="submission" date="2021-01" db="EMBL/GenBank/DDBJ databases">
        <authorList>
            <consortium name="Aspergillus chevalieri M1 genome sequencing consortium"/>
            <person name="Kazuki M."/>
            <person name="Futagami T."/>
        </authorList>
    </citation>
    <scope>NUCLEOTIDE SEQUENCE</scope>
    <source>
        <strain evidence="5">M1</strain>
    </source>
</reference>
<dbReference type="AlphaFoldDB" id="A0A7R7VRH0"/>
<keyword evidence="2" id="KW-0812">Transmembrane</keyword>
<dbReference type="PROSITE" id="PS51212">
    <property type="entry name" value="WSC"/>
    <property type="match status" value="1"/>
</dbReference>
<feature type="region of interest" description="Disordered" evidence="1">
    <location>
        <begin position="166"/>
        <end position="185"/>
    </location>
</feature>
<keyword evidence="2" id="KW-0472">Membrane</keyword>
<feature type="transmembrane region" description="Helical" evidence="2">
    <location>
        <begin position="189"/>
        <end position="212"/>
    </location>
</feature>
<reference evidence="5" key="2">
    <citation type="submission" date="2021-02" db="EMBL/GenBank/DDBJ databases">
        <title>Aspergillus chevalieri M1 genome sequence.</title>
        <authorList>
            <person name="Kadooka C."/>
            <person name="Mori K."/>
            <person name="Futagami T."/>
        </authorList>
    </citation>
    <scope>NUCLEOTIDE SEQUENCE</scope>
    <source>
        <strain evidence="5">M1</strain>
    </source>
</reference>
<feature type="region of interest" description="Disordered" evidence="1">
    <location>
        <begin position="279"/>
        <end position="299"/>
    </location>
</feature>
<name>A0A7R7VRH0_ASPCH</name>
<feature type="region of interest" description="Disordered" evidence="1">
    <location>
        <begin position="119"/>
        <end position="152"/>
    </location>
</feature>
<evidence type="ECO:0000313" key="5">
    <source>
        <dbReference type="EMBL" id="BCR89410.1"/>
    </source>
</evidence>
<accession>A0A7R7VRH0</accession>
<dbReference type="Pfam" id="PF01822">
    <property type="entry name" value="WSC"/>
    <property type="match status" value="1"/>
</dbReference>
<feature type="region of interest" description="Disordered" evidence="1">
    <location>
        <begin position="253"/>
        <end position="272"/>
    </location>
</feature>
<sequence>MLLAFAFSWLLLLASPVFGAENSVKYCSSVNTGSDNDANTNTFQSIGACTSTCTSDYAFGILQGKNCWCSNIAPNQATNVNISECNDSCPGYPSDNCGNADEGLYGYIVLMDHMPSSTASASGASSTGTSTGTSSETTGASTTTSGGSTVETIGGEVQTVTIGGSGATAAADTSSTTSKDNDSGLSSGAVAGVAVGSVAGFLAILALILIWYCSKKRQRANSPDPSMQLLDGRNSKGSQMSFMRSIFSDNSTLAGSPTAARNPNPTFTDNRMKTDTILYPHGPRDSSVSLQDNEDYSRPVLRLANPD</sequence>
<evidence type="ECO:0000259" key="4">
    <source>
        <dbReference type="PROSITE" id="PS51212"/>
    </source>
</evidence>
<dbReference type="GeneID" id="66983768"/>
<evidence type="ECO:0000256" key="1">
    <source>
        <dbReference type="SAM" id="MobiDB-lite"/>
    </source>
</evidence>
<feature type="compositionally biased region" description="Polar residues" evidence="1">
    <location>
        <begin position="253"/>
        <end position="269"/>
    </location>
</feature>
<evidence type="ECO:0000313" key="6">
    <source>
        <dbReference type="Proteomes" id="UP000637239"/>
    </source>
</evidence>
<feature type="compositionally biased region" description="Low complexity" evidence="1">
    <location>
        <begin position="167"/>
        <end position="185"/>
    </location>
</feature>
<keyword evidence="3" id="KW-0732">Signal</keyword>
<keyword evidence="2" id="KW-1133">Transmembrane helix</keyword>
<protein>
    <recommendedName>
        <fullName evidence="4">WSC domain-containing protein</fullName>
    </recommendedName>
</protein>
<keyword evidence="6" id="KW-1185">Reference proteome</keyword>
<feature type="chain" id="PRO_5030632790" description="WSC domain-containing protein" evidence="3">
    <location>
        <begin position="20"/>
        <end position="307"/>
    </location>
</feature>
<evidence type="ECO:0000256" key="3">
    <source>
        <dbReference type="SAM" id="SignalP"/>
    </source>
</evidence>